<dbReference type="Gramene" id="Solyc06g075513.1.1">
    <property type="protein sequence ID" value="Solyc06g075513.1.1"/>
    <property type="gene ID" value="Solyc06g075513.1"/>
</dbReference>
<dbReference type="EnsemblPlants" id="Solyc06g075513.1.1">
    <property type="protein sequence ID" value="Solyc06g075513.1.1"/>
    <property type="gene ID" value="Solyc06g075513.1"/>
</dbReference>
<keyword evidence="7" id="KW-1133">Transmembrane helix</keyword>
<keyword evidence="7" id="KW-0472">Membrane</keyword>
<evidence type="ECO:0000256" key="1">
    <source>
        <dbReference type="ARBA" id="ARBA00022575"/>
    </source>
</evidence>
<name>A0A3Q7H3V5_SOLLC</name>
<dbReference type="GO" id="GO:0033355">
    <property type="term" value="P:ascorbate glutathione cycle"/>
    <property type="evidence" value="ECO:0000318"/>
    <property type="project" value="GO_Central"/>
</dbReference>
<dbReference type="InterPro" id="IPR044627">
    <property type="entry name" value="DHAR1/2/3/4"/>
</dbReference>
<dbReference type="GO" id="GO:0004364">
    <property type="term" value="F:glutathione transferase activity"/>
    <property type="evidence" value="ECO:0007669"/>
    <property type="project" value="UniProtKB-EC"/>
</dbReference>
<dbReference type="GO" id="GO:0045174">
    <property type="term" value="F:glutathione dehydrogenase (ascorbate) activity"/>
    <property type="evidence" value="ECO:0000318"/>
    <property type="project" value="GO_Central"/>
</dbReference>
<dbReference type="GO" id="GO:0080151">
    <property type="term" value="P:positive regulation of salicylic acid mediated signaling pathway"/>
    <property type="evidence" value="ECO:0000318"/>
    <property type="project" value="GO_Central"/>
</dbReference>
<comment type="catalytic activity">
    <reaction evidence="6">
        <text>L-dehydroascorbate + 2 glutathione = glutathione disulfide + L-ascorbate</text>
        <dbReference type="Rhea" id="RHEA:24424"/>
        <dbReference type="ChEBI" id="CHEBI:38290"/>
        <dbReference type="ChEBI" id="CHEBI:57925"/>
        <dbReference type="ChEBI" id="CHEBI:58297"/>
        <dbReference type="ChEBI" id="CHEBI:58539"/>
        <dbReference type="EC" id="1.8.5.1"/>
    </reaction>
</comment>
<dbReference type="PANTHER" id="PTHR44420:SF2">
    <property type="entry name" value="GLUTATHIONE S-TRANSFERASE DHAR2-RELATED"/>
    <property type="match status" value="1"/>
</dbReference>
<comment type="similarity">
    <text evidence="4">Belongs to the GST superfamily. DHAR family.</text>
</comment>
<dbReference type="AlphaFoldDB" id="A0A3Q7H3V5"/>
<keyword evidence="3" id="KW-0560">Oxidoreductase</keyword>
<dbReference type="FunFam" id="1.20.1050.10:FF:000029">
    <property type="entry name" value="Glutathione S-transferase DHAR3, chloroplastic"/>
    <property type="match status" value="1"/>
</dbReference>
<dbReference type="Proteomes" id="UP000004994">
    <property type="component" value="Chromosome 6"/>
</dbReference>
<evidence type="ECO:0000313" key="9">
    <source>
        <dbReference type="Proteomes" id="UP000004994"/>
    </source>
</evidence>
<evidence type="ECO:0000313" key="8">
    <source>
        <dbReference type="EnsemblPlants" id="Solyc06g075513.1.1"/>
    </source>
</evidence>
<evidence type="ECO:0000256" key="4">
    <source>
        <dbReference type="ARBA" id="ARBA00024194"/>
    </source>
</evidence>
<evidence type="ECO:0008006" key="10">
    <source>
        <dbReference type="Google" id="ProtNLM"/>
    </source>
</evidence>
<reference evidence="8" key="1">
    <citation type="journal article" date="2012" name="Nature">
        <title>The tomato genome sequence provides insights into fleshy fruit evolution.</title>
        <authorList>
            <consortium name="Tomato Genome Consortium"/>
        </authorList>
    </citation>
    <scope>NUCLEOTIDE SEQUENCE [LARGE SCALE GENOMIC DNA]</scope>
    <source>
        <strain evidence="8">cv. Heinz 1706</strain>
    </source>
</reference>
<keyword evidence="1" id="KW-0216">Detoxification</keyword>
<organism evidence="8">
    <name type="scientific">Solanum lycopersicum</name>
    <name type="common">Tomato</name>
    <name type="synonym">Lycopersicon esculentum</name>
    <dbReference type="NCBI Taxonomy" id="4081"/>
    <lineage>
        <taxon>Eukaryota</taxon>
        <taxon>Viridiplantae</taxon>
        <taxon>Streptophyta</taxon>
        <taxon>Embryophyta</taxon>
        <taxon>Tracheophyta</taxon>
        <taxon>Spermatophyta</taxon>
        <taxon>Magnoliopsida</taxon>
        <taxon>eudicotyledons</taxon>
        <taxon>Gunneridae</taxon>
        <taxon>Pentapetalae</taxon>
        <taxon>asterids</taxon>
        <taxon>lamiids</taxon>
        <taxon>Solanales</taxon>
        <taxon>Solanaceae</taxon>
        <taxon>Solanoideae</taxon>
        <taxon>Solaneae</taxon>
        <taxon>Solanum</taxon>
        <taxon>Solanum subgen. Lycopersicon</taxon>
    </lineage>
</organism>
<keyword evidence="2" id="KW-0808">Transferase</keyword>
<dbReference type="InParanoid" id="A0A3Q7H3V5"/>
<dbReference type="InterPro" id="IPR036282">
    <property type="entry name" value="Glutathione-S-Trfase_C_sf"/>
</dbReference>
<dbReference type="STRING" id="4081.A0A3Q7H3V5"/>
<accession>A0A3Q7H3V5</accession>
<evidence type="ECO:0000256" key="3">
    <source>
        <dbReference type="ARBA" id="ARBA00023002"/>
    </source>
</evidence>
<evidence type="ECO:0000256" key="2">
    <source>
        <dbReference type="ARBA" id="ARBA00022679"/>
    </source>
</evidence>
<evidence type="ECO:0000256" key="6">
    <source>
        <dbReference type="ARBA" id="ARBA00049544"/>
    </source>
</evidence>
<keyword evidence="9" id="KW-1185">Reference proteome</keyword>
<keyword evidence="7" id="KW-0812">Transmembrane</keyword>
<dbReference type="PANTHER" id="PTHR44420">
    <property type="entry name" value="GLUTATHIONE S-TRANSFERASE DHAR2-RELATED"/>
    <property type="match status" value="1"/>
</dbReference>
<feature type="transmembrane region" description="Helical" evidence="7">
    <location>
        <begin position="108"/>
        <end position="130"/>
    </location>
</feature>
<protein>
    <recommendedName>
        <fullName evidence="10">GST C-terminal domain-containing protein</fullName>
    </recommendedName>
</protein>
<proteinExistence type="inferred from homology"/>
<reference evidence="8" key="2">
    <citation type="submission" date="2019-01" db="UniProtKB">
        <authorList>
            <consortium name="EnsemblPlants"/>
        </authorList>
    </citation>
    <scope>IDENTIFICATION</scope>
    <source>
        <strain evidence="8">cv. Heinz 1706</strain>
    </source>
</reference>
<evidence type="ECO:0000256" key="7">
    <source>
        <dbReference type="SAM" id="Phobius"/>
    </source>
</evidence>
<sequence length="183" mass="20598">MYTSRLAVLIISRSYFIAHKMGSKIFPNFVSFMESKDSSDCTEQALFDELKALEEHLKAHGPYVNGQNVCSVDMSLAPKLYHLKVALGHFKKWSVTESLTHVRNYMKVCNLFLSVSFCACMAGICFSMGFENIFALEWPELSKLMTPQKEGLLTSATRKKGVVELSVQLCHLLKGPASFVWQS</sequence>
<comment type="catalytic activity">
    <reaction evidence="5">
        <text>RX + glutathione = an S-substituted glutathione + a halide anion + H(+)</text>
        <dbReference type="Rhea" id="RHEA:16437"/>
        <dbReference type="ChEBI" id="CHEBI:15378"/>
        <dbReference type="ChEBI" id="CHEBI:16042"/>
        <dbReference type="ChEBI" id="CHEBI:17792"/>
        <dbReference type="ChEBI" id="CHEBI:57925"/>
        <dbReference type="ChEBI" id="CHEBI:90779"/>
        <dbReference type="EC" id="2.5.1.18"/>
    </reaction>
</comment>
<evidence type="ECO:0000256" key="5">
    <source>
        <dbReference type="ARBA" id="ARBA00047960"/>
    </source>
</evidence>
<dbReference type="Gene3D" id="1.20.1050.10">
    <property type="match status" value="1"/>
</dbReference>
<dbReference type="SUPFAM" id="SSF47616">
    <property type="entry name" value="GST C-terminal domain-like"/>
    <property type="match status" value="1"/>
</dbReference>